<dbReference type="Pfam" id="PF00400">
    <property type="entry name" value="WD40"/>
    <property type="match status" value="1"/>
</dbReference>
<feature type="repeat" description="WD" evidence="1">
    <location>
        <begin position="191"/>
        <end position="230"/>
    </location>
</feature>
<dbReference type="InterPro" id="IPR015943">
    <property type="entry name" value="WD40/YVTN_repeat-like_dom_sf"/>
</dbReference>
<dbReference type="InterPro" id="IPR001680">
    <property type="entry name" value="WD40_rpt"/>
</dbReference>
<dbReference type="InterPro" id="IPR044715">
    <property type="entry name" value="WDR86-like"/>
</dbReference>
<dbReference type="InterPro" id="IPR036322">
    <property type="entry name" value="WD40_repeat_dom_sf"/>
</dbReference>
<accession>A0ABP0L7J8</accession>
<evidence type="ECO:0000313" key="3">
    <source>
        <dbReference type="EMBL" id="CAK9034876.1"/>
    </source>
</evidence>
<sequence>MSERGRSSRDGRDNRDRRDGGWTWGLISKTVSGRGRGRGRSSSSHWGHDNRHVMKADALKPRRGSWGRETRDAKGKGKGKGHKGREWRPKTVVRVDADAIGRHCEVRGAHGSSIQAMVMTEQGIYTASQDKNLKRWKPKLSSTGVFELEAELTVPLPDSGHSLLFSGGWLFCGLWDGQVQAFAQDGSVSVLKGHSKRVTTLAVHQGVLMSGSADKEVRLWQMDPAAKTFNCTHAIEESLPGPISKIHVLGNHLFVGGLYGLAMLDLATLKVTKLLPPTKAVTDLLEFQGHIIVAYSEGMIKIFDAEGNQKSEKSLDAGPILRLAGLESGPRVLCGHARGQVSTITLPSFEFKTAFQALPGQKIDSLLCAGHDGIFLIGSQDGSLQLWQRVEGGLPPG</sequence>
<feature type="compositionally biased region" description="Basic and acidic residues" evidence="2">
    <location>
        <begin position="1"/>
        <end position="20"/>
    </location>
</feature>
<evidence type="ECO:0000313" key="4">
    <source>
        <dbReference type="EMBL" id="CAK9034928.1"/>
    </source>
</evidence>
<dbReference type="PROSITE" id="PS50082">
    <property type="entry name" value="WD_REPEATS_2"/>
    <property type="match status" value="1"/>
</dbReference>
<gene>
    <name evidence="3" type="ORF">SCF082_LOCUS21038</name>
    <name evidence="4" type="ORF">SCF082_LOCUS21071</name>
</gene>
<name>A0ABP0L7J8_9DINO</name>
<evidence type="ECO:0000256" key="2">
    <source>
        <dbReference type="SAM" id="MobiDB-lite"/>
    </source>
</evidence>
<dbReference type="Gene3D" id="2.130.10.10">
    <property type="entry name" value="YVTN repeat-like/Quinoprotein amine dehydrogenase"/>
    <property type="match status" value="2"/>
</dbReference>
<feature type="region of interest" description="Disordered" evidence="2">
    <location>
        <begin position="1"/>
        <end position="86"/>
    </location>
</feature>
<dbReference type="EMBL" id="CAXAMM010014892">
    <property type="protein sequence ID" value="CAK9034928.1"/>
    <property type="molecule type" value="Genomic_DNA"/>
</dbReference>
<organism evidence="4 5">
    <name type="scientific">Durusdinium trenchii</name>
    <dbReference type="NCBI Taxonomy" id="1381693"/>
    <lineage>
        <taxon>Eukaryota</taxon>
        <taxon>Sar</taxon>
        <taxon>Alveolata</taxon>
        <taxon>Dinophyceae</taxon>
        <taxon>Suessiales</taxon>
        <taxon>Symbiodiniaceae</taxon>
        <taxon>Durusdinium</taxon>
    </lineage>
</organism>
<keyword evidence="1" id="KW-0853">WD repeat</keyword>
<comment type="caution">
    <text evidence="4">The sequence shown here is derived from an EMBL/GenBank/DDBJ whole genome shotgun (WGS) entry which is preliminary data.</text>
</comment>
<protein>
    <submittedName>
        <fullName evidence="4">Zinc finger CCCH domain-containing protein 59 (AtC3H59) (Zinc finger CCCH domain and WD40 repeat-containing protein 3)</fullName>
    </submittedName>
</protein>
<proteinExistence type="predicted"/>
<dbReference type="PROSITE" id="PS50294">
    <property type="entry name" value="WD_REPEATS_REGION"/>
    <property type="match status" value="1"/>
</dbReference>
<dbReference type="PANTHER" id="PTHR44489:SF11">
    <property type="entry name" value="WD REPEAT DOMAIN 86"/>
    <property type="match status" value="1"/>
</dbReference>
<dbReference type="SUPFAM" id="SSF50978">
    <property type="entry name" value="WD40 repeat-like"/>
    <property type="match status" value="1"/>
</dbReference>
<evidence type="ECO:0000256" key="1">
    <source>
        <dbReference type="PROSITE-ProRule" id="PRU00221"/>
    </source>
</evidence>
<keyword evidence="5" id="KW-1185">Reference proteome</keyword>
<dbReference type="PANTHER" id="PTHR44489">
    <property type="match status" value="1"/>
</dbReference>
<reference evidence="4 5" key="1">
    <citation type="submission" date="2024-02" db="EMBL/GenBank/DDBJ databases">
        <authorList>
            <person name="Chen Y."/>
            <person name="Shah S."/>
            <person name="Dougan E. K."/>
            <person name="Thang M."/>
            <person name="Chan C."/>
        </authorList>
    </citation>
    <scope>NUCLEOTIDE SEQUENCE [LARGE SCALE GENOMIC DNA]</scope>
</reference>
<evidence type="ECO:0000313" key="5">
    <source>
        <dbReference type="Proteomes" id="UP001642464"/>
    </source>
</evidence>
<dbReference type="Proteomes" id="UP001642464">
    <property type="component" value="Unassembled WGS sequence"/>
</dbReference>
<dbReference type="EMBL" id="CAXAMM010014880">
    <property type="protein sequence ID" value="CAK9034876.1"/>
    <property type="molecule type" value="Genomic_DNA"/>
</dbReference>
<feature type="compositionally biased region" description="Basic and acidic residues" evidence="2">
    <location>
        <begin position="46"/>
        <end position="75"/>
    </location>
</feature>
<dbReference type="SMART" id="SM00320">
    <property type="entry name" value="WD40"/>
    <property type="match status" value="4"/>
</dbReference>